<sequence>MQASAPPRFHFLIL</sequence>
<reference evidence="1" key="1">
    <citation type="submission" date="2014-09" db="EMBL/GenBank/DDBJ databases">
        <authorList>
            <person name="Magalhaes I.L.F."/>
            <person name="Oliveira U."/>
            <person name="Santos F.R."/>
            <person name="Vidigal T.H.D.A."/>
            <person name="Brescovit A.D."/>
            <person name="Santos A.J."/>
        </authorList>
    </citation>
    <scope>NUCLEOTIDE SEQUENCE</scope>
    <source>
        <tissue evidence="1">Shoot tissue taken approximately 20 cm above the soil surface</tissue>
    </source>
</reference>
<proteinExistence type="predicted"/>
<organism evidence="1">
    <name type="scientific">Arundo donax</name>
    <name type="common">Giant reed</name>
    <name type="synonym">Donax arundinaceus</name>
    <dbReference type="NCBI Taxonomy" id="35708"/>
    <lineage>
        <taxon>Eukaryota</taxon>
        <taxon>Viridiplantae</taxon>
        <taxon>Streptophyta</taxon>
        <taxon>Embryophyta</taxon>
        <taxon>Tracheophyta</taxon>
        <taxon>Spermatophyta</taxon>
        <taxon>Magnoliopsida</taxon>
        <taxon>Liliopsida</taxon>
        <taxon>Poales</taxon>
        <taxon>Poaceae</taxon>
        <taxon>PACMAD clade</taxon>
        <taxon>Arundinoideae</taxon>
        <taxon>Arundineae</taxon>
        <taxon>Arundo</taxon>
    </lineage>
</organism>
<evidence type="ECO:0000313" key="1">
    <source>
        <dbReference type="EMBL" id="JAD72561.1"/>
    </source>
</evidence>
<name>A0A0A9CAI5_ARUDO</name>
<reference evidence="1" key="2">
    <citation type="journal article" date="2015" name="Data Brief">
        <title>Shoot transcriptome of the giant reed, Arundo donax.</title>
        <authorList>
            <person name="Barrero R.A."/>
            <person name="Guerrero F.D."/>
            <person name="Moolhuijzen P."/>
            <person name="Goolsby J.A."/>
            <person name="Tidwell J."/>
            <person name="Bellgard S.E."/>
            <person name="Bellgard M.I."/>
        </authorList>
    </citation>
    <scope>NUCLEOTIDE SEQUENCE</scope>
    <source>
        <tissue evidence="1">Shoot tissue taken approximately 20 cm above the soil surface</tissue>
    </source>
</reference>
<protein>
    <submittedName>
        <fullName evidence="1">Uncharacterized protein</fullName>
    </submittedName>
</protein>
<dbReference type="EMBL" id="GBRH01225334">
    <property type="protein sequence ID" value="JAD72561.1"/>
    <property type="molecule type" value="Transcribed_RNA"/>
</dbReference>
<accession>A0A0A9CAI5</accession>